<dbReference type="EMBL" id="LSGP01000026">
    <property type="protein sequence ID" value="KYZ75030.1"/>
    <property type="molecule type" value="Genomic_DNA"/>
</dbReference>
<feature type="chain" id="PRO_5039101783" description="C4-dicarboxylate ABC transporter substrate-binding protein" evidence="2">
    <location>
        <begin position="19"/>
        <end position="337"/>
    </location>
</feature>
<dbReference type="PIRSF" id="PIRSF006470">
    <property type="entry name" value="DctB"/>
    <property type="match status" value="1"/>
</dbReference>
<name>A0A154BMF9_ANASB</name>
<accession>A0A154BMF9</accession>
<dbReference type="GO" id="GO:0055085">
    <property type="term" value="P:transmembrane transport"/>
    <property type="evidence" value="ECO:0007669"/>
    <property type="project" value="InterPro"/>
</dbReference>
<keyword evidence="1 2" id="KW-0732">Signal</keyword>
<dbReference type="CDD" id="cd13675">
    <property type="entry name" value="PBP2_TRAP_SBP_like_5"/>
    <property type="match status" value="1"/>
</dbReference>
<dbReference type="Pfam" id="PF03480">
    <property type="entry name" value="DctP"/>
    <property type="match status" value="1"/>
</dbReference>
<evidence type="ECO:0000313" key="3">
    <source>
        <dbReference type="EMBL" id="KYZ75030.1"/>
    </source>
</evidence>
<comment type="caution">
    <text evidence="3">The sequence shown here is derived from an EMBL/GenBank/DDBJ whole genome shotgun (WGS) entry which is preliminary data.</text>
</comment>
<dbReference type="PROSITE" id="PS51257">
    <property type="entry name" value="PROKAR_LIPOPROTEIN"/>
    <property type="match status" value="1"/>
</dbReference>
<dbReference type="Proteomes" id="UP000076268">
    <property type="component" value="Unassembled WGS sequence"/>
</dbReference>
<evidence type="ECO:0000313" key="4">
    <source>
        <dbReference type="Proteomes" id="UP000076268"/>
    </source>
</evidence>
<dbReference type="NCBIfam" id="TIGR00787">
    <property type="entry name" value="dctP"/>
    <property type="match status" value="1"/>
</dbReference>
<evidence type="ECO:0000256" key="1">
    <source>
        <dbReference type="ARBA" id="ARBA00022729"/>
    </source>
</evidence>
<dbReference type="RefSeq" id="WP_066245613.1">
    <property type="nucleotide sequence ID" value="NZ_LSGP01000026.1"/>
</dbReference>
<protein>
    <recommendedName>
        <fullName evidence="5">C4-dicarboxylate ABC transporter substrate-binding protein</fullName>
    </recommendedName>
</protein>
<reference evidence="3 4" key="1">
    <citation type="submission" date="2016-02" db="EMBL/GenBank/DDBJ databases">
        <title>Anaerosporomusa subterraneum gen. nov., sp. nov., a spore-forming obligate anaerobe isolated from saprolite.</title>
        <authorList>
            <person name="Choi J.K."/>
            <person name="Shah M."/>
            <person name="Yee N."/>
        </authorList>
    </citation>
    <scope>NUCLEOTIDE SEQUENCE [LARGE SCALE GENOMIC DNA]</scope>
    <source>
        <strain evidence="3 4">RU4</strain>
    </source>
</reference>
<dbReference type="NCBIfam" id="NF037995">
    <property type="entry name" value="TRAP_S1"/>
    <property type="match status" value="1"/>
</dbReference>
<gene>
    <name evidence="3" type="ORF">AXX12_15755</name>
</gene>
<dbReference type="InterPro" id="IPR004682">
    <property type="entry name" value="TRAP_DctP"/>
</dbReference>
<keyword evidence="4" id="KW-1185">Reference proteome</keyword>
<sequence length="337" mass="37023">MKKVLAIMLLLVFMVVIAGCGGDKKAAPAEGKTEFKATMKLTSTQSATHPYMLGGAKFAELIKERTNGRITITLYPDSQLAKGERECLEALQQGTIDIYVGSTGPVGGFSPSMLITDLPFLFRDGAHVDKVLDGPIGRALLDDLDKSGLKGLAFWENGFRHLTNSKTAVKTPEEGKGLKIRTMENKVHLAAFKAAGLNPTPMAWGELYPALQQKVIDGQENPVAVFSSAKFYEVQKYFSLTGHVYSPAPMIISMKKWQAMPKADQEIFAKTALEVAAYQRKLNRDSEEKSLKEMEGKGLVVVRDVNKDAWIKAMQPAFDEYAKQFGKDKVDAILAVK</sequence>
<evidence type="ECO:0000256" key="2">
    <source>
        <dbReference type="SAM" id="SignalP"/>
    </source>
</evidence>
<dbReference type="GO" id="GO:0030246">
    <property type="term" value="F:carbohydrate binding"/>
    <property type="evidence" value="ECO:0007669"/>
    <property type="project" value="TreeGrafter"/>
</dbReference>
<dbReference type="STRING" id="1794912.AXX12_15755"/>
<dbReference type="Gene3D" id="3.40.190.170">
    <property type="entry name" value="Bacterial extracellular solute-binding protein, family 7"/>
    <property type="match status" value="1"/>
</dbReference>
<feature type="signal peptide" evidence="2">
    <location>
        <begin position="1"/>
        <end position="18"/>
    </location>
</feature>
<dbReference type="PANTHER" id="PTHR33376:SF2">
    <property type="entry name" value="DICARBOXYLATE-BINDING PERIPLASMIC PROTEIN"/>
    <property type="match status" value="1"/>
</dbReference>
<dbReference type="InterPro" id="IPR038404">
    <property type="entry name" value="TRAP_DctP_sf"/>
</dbReference>
<organism evidence="3 4">
    <name type="scientific">Anaerosporomusa subterranea</name>
    <dbReference type="NCBI Taxonomy" id="1794912"/>
    <lineage>
        <taxon>Bacteria</taxon>
        <taxon>Bacillati</taxon>
        <taxon>Bacillota</taxon>
        <taxon>Negativicutes</taxon>
        <taxon>Acetonemataceae</taxon>
        <taxon>Anaerosporomusa</taxon>
    </lineage>
</organism>
<dbReference type="InterPro" id="IPR018389">
    <property type="entry name" value="DctP_fam"/>
</dbReference>
<dbReference type="OrthoDB" id="9815946at2"/>
<dbReference type="PANTHER" id="PTHR33376">
    <property type="match status" value="1"/>
</dbReference>
<evidence type="ECO:0008006" key="5">
    <source>
        <dbReference type="Google" id="ProtNLM"/>
    </source>
</evidence>
<dbReference type="GO" id="GO:0030288">
    <property type="term" value="C:outer membrane-bounded periplasmic space"/>
    <property type="evidence" value="ECO:0007669"/>
    <property type="project" value="InterPro"/>
</dbReference>
<proteinExistence type="predicted"/>
<dbReference type="AlphaFoldDB" id="A0A154BMF9"/>